<feature type="chain" id="PRO_5045409470" description="LTXXQ motif family protein" evidence="3">
    <location>
        <begin position="27"/>
        <end position="206"/>
    </location>
</feature>
<accession>A0ABT9XUS1</accession>
<reference evidence="4 5" key="1">
    <citation type="submission" date="2023-07" db="EMBL/GenBank/DDBJ databases">
        <title>Genomic Encyclopedia of Type Strains, Phase IV (KMG-IV): sequencing the most valuable type-strain genomes for metagenomic binning, comparative biology and taxonomic classification.</title>
        <authorList>
            <person name="Goeker M."/>
        </authorList>
    </citation>
    <scope>NUCLEOTIDE SEQUENCE [LARGE SCALE GENOMIC DNA]</scope>
    <source>
        <strain evidence="4 5">DSM 27594</strain>
    </source>
</reference>
<evidence type="ECO:0000256" key="3">
    <source>
        <dbReference type="SAM" id="SignalP"/>
    </source>
</evidence>
<sequence>MKVKSSLIAPILAASILVPTVGNAMANQKTDTSNTSATIQKENQKETHHKLGKEEKQKDLMNIISQYASPQLKTQLTKDLATRESLMKQLRQTPGFQKQENQEKTQRQAFYQAHKQEIDSIKQQVKDGKLTKQQAHKKLEALFGKEQGKDQDNDKGKEQGKRGIYRGLKTAIQKKDKAAINSALEKFDEQLERSNQQLQQKINANK</sequence>
<gene>
    <name evidence="4" type="ORF">J2S10_002485</name>
</gene>
<feature type="region of interest" description="Disordered" evidence="2">
    <location>
        <begin position="141"/>
        <end position="167"/>
    </location>
</feature>
<dbReference type="EMBL" id="JAUSTW010000003">
    <property type="protein sequence ID" value="MDQ0199327.1"/>
    <property type="molecule type" value="Genomic_DNA"/>
</dbReference>
<dbReference type="RefSeq" id="WP_307408090.1">
    <property type="nucleotide sequence ID" value="NZ_JAUSTW010000003.1"/>
</dbReference>
<feature type="region of interest" description="Disordered" evidence="2">
    <location>
        <begin position="27"/>
        <end position="55"/>
    </location>
</feature>
<feature type="compositionally biased region" description="Basic and acidic residues" evidence="2">
    <location>
        <begin position="146"/>
        <end position="161"/>
    </location>
</feature>
<evidence type="ECO:0008006" key="6">
    <source>
        <dbReference type="Google" id="ProtNLM"/>
    </source>
</evidence>
<name>A0ABT9XUS1_9BACI</name>
<keyword evidence="3" id="KW-0732">Signal</keyword>
<keyword evidence="1" id="KW-0175">Coiled coil</keyword>
<keyword evidence="5" id="KW-1185">Reference proteome</keyword>
<organism evidence="4 5">
    <name type="scientific">Neobacillus ginsengisoli</name>
    <dbReference type="NCBI Taxonomy" id="904295"/>
    <lineage>
        <taxon>Bacteria</taxon>
        <taxon>Bacillati</taxon>
        <taxon>Bacillota</taxon>
        <taxon>Bacilli</taxon>
        <taxon>Bacillales</taxon>
        <taxon>Bacillaceae</taxon>
        <taxon>Neobacillus</taxon>
    </lineage>
</organism>
<evidence type="ECO:0000256" key="1">
    <source>
        <dbReference type="SAM" id="Coils"/>
    </source>
</evidence>
<feature type="compositionally biased region" description="Polar residues" evidence="2">
    <location>
        <begin position="27"/>
        <end position="41"/>
    </location>
</feature>
<proteinExistence type="predicted"/>
<feature type="signal peptide" evidence="3">
    <location>
        <begin position="1"/>
        <end position="26"/>
    </location>
</feature>
<evidence type="ECO:0000313" key="5">
    <source>
        <dbReference type="Proteomes" id="UP001224122"/>
    </source>
</evidence>
<comment type="caution">
    <text evidence="4">The sequence shown here is derived from an EMBL/GenBank/DDBJ whole genome shotgun (WGS) entry which is preliminary data.</text>
</comment>
<dbReference type="Proteomes" id="UP001224122">
    <property type="component" value="Unassembled WGS sequence"/>
</dbReference>
<evidence type="ECO:0000256" key="2">
    <source>
        <dbReference type="SAM" id="MobiDB-lite"/>
    </source>
</evidence>
<feature type="coiled-coil region" evidence="1">
    <location>
        <begin position="177"/>
        <end position="204"/>
    </location>
</feature>
<protein>
    <recommendedName>
        <fullName evidence="6">LTXXQ motif family protein</fullName>
    </recommendedName>
</protein>
<evidence type="ECO:0000313" key="4">
    <source>
        <dbReference type="EMBL" id="MDQ0199327.1"/>
    </source>
</evidence>